<evidence type="ECO:0000256" key="4">
    <source>
        <dbReference type="ARBA" id="ARBA00022475"/>
    </source>
</evidence>
<comment type="catalytic activity">
    <reaction evidence="1">
        <text>ATP + protein L-histidine = ADP + protein N-phospho-L-histidine.</text>
        <dbReference type="EC" id="2.7.13.3"/>
    </reaction>
</comment>
<evidence type="ECO:0000313" key="16">
    <source>
        <dbReference type="EMBL" id="ABP62040.1"/>
    </source>
</evidence>
<dbReference type="PRINTS" id="PR00344">
    <property type="entry name" value="BCTRLSENSOR"/>
</dbReference>
<dbReference type="GO" id="GO:0000155">
    <property type="term" value="F:phosphorelay sensor kinase activity"/>
    <property type="evidence" value="ECO:0007669"/>
    <property type="project" value="InterPro"/>
</dbReference>
<evidence type="ECO:0000259" key="15">
    <source>
        <dbReference type="PROSITE" id="PS50109"/>
    </source>
</evidence>
<keyword evidence="11 14" id="KW-1133">Transmembrane helix</keyword>
<dbReference type="PANTHER" id="PTHR44936">
    <property type="entry name" value="SENSOR PROTEIN CREC"/>
    <property type="match status" value="1"/>
</dbReference>
<dbReference type="RefSeq" id="WP_015960368.1">
    <property type="nucleotide sequence ID" value="NC_009436.1"/>
</dbReference>
<keyword evidence="12" id="KW-0902">Two-component regulatory system</keyword>
<dbReference type="OrthoDB" id="9792686at2"/>
<organism evidence="16 17">
    <name type="scientific">Enterobacter sp. (strain 638)</name>
    <dbReference type="NCBI Taxonomy" id="399742"/>
    <lineage>
        <taxon>Bacteria</taxon>
        <taxon>Pseudomonadati</taxon>
        <taxon>Pseudomonadota</taxon>
        <taxon>Gammaproteobacteria</taxon>
        <taxon>Enterobacterales</taxon>
        <taxon>Enterobacteriaceae</taxon>
        <taxon>Enterobacter</taxon>
    </lineage>
</organism>
<dbReference type="InterPro" id="IPR005467">
    <property type="entry name" value="His_kinase_dom"/>
</dbReference>
<dbReference type="EMBL" id="CP000653">
    <property type="protein sequence ID" value="ABP62040.1"/>
    <property type="molecule type" value="Genomic_DNA"/>
</dbReference>
<evidence type="ECO:0000256" key="9">
    <source>
        <dbReference type="ARBA" id="ARBA00022777"/>
    </source>
</evidence>
<dbReference type="FunFam" id="3.30.450.20:FF:000018">
    <property type="entry name" value="Sensor histidine kinase DcuS"/>
    <property type="match status" value="1"/>
</dbReference>
<keyword evidence="4" id="KW-1003">Cell membrane</keyword>
<dbReference type="InterPro" id="IPR004358">
    <property type="entry name" value="Sig_transdc_His_kin-like_C"/>
</dbReference>
<evidence type="ECO:0000256" key="13">
    <source>
        <dbReference type="ARBA" id="ARBA00023136"/>
    </source>
</evidence>
<evidence type="ECO:0000256" key="3">
    <source>
        <dbReference type="ARBA" id="ARBA00012438"/>
    </source>
</evidence>
<dbReference type="Gene3D" id="3.30.450.20">
    <property type="entry name" value="PAS domain"/>
    <property type="match status" value="2"/>
</dbReference>
<evidence type="ECO:0000256" key="7">
    <source>
        <dbReference type="ARBA" id="ARBA00022692"/>
    </source>
</evidence>
<dbReference type="SUPFAM" id="SSF55874">
    <property type="entry name" value="ATPase domain of HSP90 chaperone/DNA topoisomerase II/histidine kinase"/>
    <property type="match status" value="1"/>
</dbReference>
<keyword evidence="6" id="KW-0808">Transferase</keyword>
<keyword evidence="8" id="KW-0547">Nucleotide-binding</keyword>
<dbReference type="InterPro" id="IPR035965">
    <property type="entry name" value="PAS-like_dom_sf"/>
</dbReference>
<evidence type="ECO:0000256" key="14">
    <source>
        <dbReference type="SAM" id="Phobius"/>
    </source>
</evidence>
<dbReference type="SMART" id="SM00091">
    <property type="entry name" value="PAS"/>
    <property type="match status" value="1"/>
</dbReference>
<evidence type="ECO:0000256" key="12">
    <source>
        <dbReference type="ARBA" id="ARBA00023012"/>
    </source>
</evidence>
<dbReference type="Gene3D" id="1.10.287.130">
    <property type="match status" value="1"/>
</dbReference>
<reference evidence="17" key="1">
    <citation type="journal article" date="2010" name="PLoS Genet.">
        <title>Genome sequence of the plant growth promoting endophytic bacterium Enterobacter sp. 638.</title>
        <authorList>
            <person name="Taghavi S."/>
            <person name="van der Lelie D."/>
            <person name="Hoffman A."/>
            <person name="Zhang Y.B."/>
            <person name="Walla M.D."/>
            <person name="Vangronsveld J."/>
            <person name="Newman L."/>
            <person name="Monchy S."/>
        </authorList>
    </citation>
    <scope>NUCLEOTIDE SEQUENCE [LARGE SCALE GENOMIC DNA]</scope>
    <source>
        <strain evidence="17">638</strain>
    </source>
</reference>
<evidence type="ECO:0000313" key="17">
    <source>
        <dbReference type="Proteomes" id="UP000000230"/>
    </source>
</evidence>
<dbReference type="InterPro" id="IPR016120">
    <property type="entry name" value="Sig_transdc_His_kin_SpoOB"/>
</dbReference>
<dbReference type="SUPFAM" id="SSF55785">
    <property type="entry name" value="PYP-like sensor domain (PAS domain)"/>
    <property type="match status" value="1"/>
</dbReference>
<dbReference type="CDD" id="cd00130">
    <property type="entry name" value="PAS"/>
    <property type="match status" value="1"/>
</dbReference>
<keyword evidence="9 16" id="KW-0418">Kinase</keyword>
<evidence type="ECO:0000256" key="11">
    <source>
        <dbReference type="ARBA" id="ARBA00022989"/>
    </source>
</evidence>
<accession>A0A9J9L0N6</accession>
<keyword evidence="7 14" id="KW-0812">Transmembrane</keyword>
<evidence type="ECO:0000256" key="6">
    <source>
        <dbReference type="ARBA" id="ARBA00022679"/>
    </source>
</evidence>
<dbReference type="InterPro" id="IPR029151">
    <property type="entry name" value="Sensor-like_sf"/>
</dbReference>
<dbReference type="SUPFAM" id="SSF55890">
    <property type="entry name" value="Sporulation response regulatory protein Spo0B"/>
    <property type="match status" value="1"/>
</dbReference>
<keyword evidence="10" id="KW-0067">ATP-binding</keyword>
<feature type="transmembrane region" description="Helical" evidence="14">
    <location>
        <begin position="7"/>
        <end position="30"/>
    </location>
</feature>
<feature type="domain" description="Histidine kinase" evidence="15">
    <location>
        <begin position="396"/>
        <end position="529"/>
    </location>
</feature>
<dbReference type="Pfam" id="PF17203">
    <property type="entry name" value="sCache_3_2"/>
    <property type="match status" value="1"/>
</dbReference>
<dbReference type="AlphaFoldDB" id="A0A9J9L0N6"/>
<dbReference type="Gene3D" id="3.30.565.10">
    <property type="entry name" value="Histidine kinase-like ATPase, C-terminal domain"/>
    <property type="match status" value="1"/>
</dbReference>
<dbReference type="PANTHER" id="PTHR44936:SF10">
    <property type="entry name" value="SENSOR PROTEIN RSTB"/>
    <property type="match status" value="1"/>
</dbReference>
<evidence type="ECO:0000256" key="8">
    <source>
        <dbReference type="ARBA" id="ARBA00022741"/>
    </source>
</evidence>
<evidence type="ECO:0000256" key="10">
    <source>
        <dbReference type="ARBA" id="ARBA00022840"/>
    </source>
</evidence>
<proteinExistence type="predicted"/>
<gene>
    <name evidence="16" type="ordered locus">Ent638_3378</name>
</gene>
<sequence>MKVSFQIKLFISLVAFFSVLFALLGGYYYVDVSRQLYQEMSTRAKIQAEEIALIPTLRKEVEEKDIKAIHAFMHQIADHSDASFIVIGDNNGRHLFHSAFEDRVGTTLVGGDNAEVLQGKNITTIRKGGLGISLRSKAPVFNDAGQVVGIVSVGYLTSYLDTITVSKVVNILIAAVLLLIALFIFSWYFTRSIKKQIFSLEPREIGLLVRQQKAMMESIYEGVIAIDAHLRIEVINQAARQLLGLQHPARELRGQLISEVINPVSFFTPQTMLAKDTHDEICRFNDLTVIASRVRIMLEDSLQGWVVTFRDRNEIDSLSAQLSQVKRYVDNLRIMRHEQLNRMTTLSGMLHMGRYEEAIGFIQAQSEHAQELLDFISSRFSSPTLCGLLLGKSARAREKGVELNFDPACRMEKPFAPLHEAELISIIGNLLDNAIEATQRAPLPHEPVEVLIKLNERELIIEVADQGVGIKPDIRERIFERGITTKTRGDHGIGLYLIDSYVTQAGGAIEVADNSPRGAIFSLFIPATGIAQRPAQELEDTDYAT</sequence>
<evidence type="ECO:0000256" key="5">
    <source>
        <dbReference type="ARBA" id="ARBA00022553"/>
    </source>
</evidence>
<keyword evidence="13 14" id="KW-0472">Membrane</keyword>
<dbReference type="GO" id="GO:0005886">
    <property type="term" value="C:plasma membrane"/>
    <property type="evidence" value="ECO:0007669"/>
    <property type="project" value="UniProtKB-SubCell"/>
</dbReference>
<dbReference type="InterPro" id="IPR050980">
    <property type="entry name" value="2C_sensor_his_kinase"/>
</dbReference>
<name>A0A9J9L0N6_ENT38</name>
<dbReference type="InterPro" id="IPR036890">
    <property type="entry name" value="HATPase_C_sf"/>
</dbReference>
<dbReference type="CDD" id="cd16915">
    <property type="entry name" value="HATPase_DpiB-CitA-like"/>
    <property type="match status" value="1"/>
</dbReference>
<dbReference type="Pfam" id="PF02518">
    <property type="entry name" value="HATPase_c"/>
    <property type="match status" value="1"/>
</dbReference>
<dbReference type="EC" id="2.7.13.3" evidence="3"/>
<protein>
    <recommendedName>
        <fullName evidence="3">histidine kinase</fullName>
        <ecNumber evidence="3">2.7.13.3</ecNumber>
    </recommendedName>
</protein>
<keyword evidence="5" id="KW-0597">Phosphoprotein</keyword>
<comment type="subcellular location">
    <subcellularLocation>
        <location evidence="2">Cell membrane</location>
        <topology evidence="2">Multi-pass membrane protein</topology>
    </subcellularLocation>
</comment>
<dbReference type="SUPFAM" id="SSF103190">
    <property type="entry name" value="Sensory domain-like"/>
    <property type="match status" value="1"/>
</dbReference>
<dbReference type="PROSITE" id="PS50109">
    <property type="entry name" value="HIS_KIN"/>
    <property type="match status" value="1"/>
</dbReference>
<keyword evidence="17" id="KW-1185">Reference proteome</keyword>
<dbReference type="KEGG" id="ent:Ent638_3378"/>
<dbReference type="InterPro" id="IPR033463">
    <property type="entry name" value="sCache_3"/>
</dbReference>
<evidence type="ECO:0000256" key="2">
    <source>
        <dbReference type="ARBA" id="ARBA00004651"/>
    </source>
</evidence>
<dbReference type="InterPro" id="IPR003594">
    <property type="entry name" value="HATPase_dom"/>
</dbReference>
<dbReference type="SMART" id="SM00387">
    <property type="entry name" value="HATPase_c"/>
    <property type="match status" value="1"/>
</dbReference>
<evidence type="ECO:0000256" key="1">
    <source>
        <dbReference type="ARBA" id="ARBA00000085"/>
    </source>
</evidence>
<dbReference type="GO" id="GO:0005524">
    <property type="term" value="F:ATP binding"/>
    <property type="evidence" value="ECO:0007669"/>
    <property type="project" value="UniProtKB-KW"/>
</dbReference>
<dbReference type="Proteomes" id="UP000000230">
    <property type="component" value="Chromosome"/>
</dbReference>
<feature type="transmembrane region" description="Helical" evidence="14">
    <location>
        <begin position="168"/>
        <end position="189"/>
    </location>
</feature>
<dbReference type="InterPro" id="IPR000014">
    <property type="entry name" value="PAS"/>
</dbReference>
<dbReference type="Pfam" id="PF13188">
    <property type="entry name" value="PAS_8"/>
    <property type="match status" value="1"/>
</dbReference>